<sequence>MFFLLHLPLSFSFSHFPSLPLALSFPLDRRALMTSSRSDQIRVRARWPIPLSHNSPHFLPTLAQTSSHVLPLALCSVSFR</sequence>
<dbReference type="Proteomes" id="UP000245626">
    <property type="component" value="Unassembled WGS sequence"/>
</dbReference>
<protein>
    <submittedName>
        <fullName evidence="1">Uncharacterized protein</fullName>
    </submittedName>
</protein>
<reference evidence="1 2" key="1">
    <citation type="journal article" date="2018" name="Mol. Biol. Evol.">
        <title>Broad Genomic Sampling Reveals a Smut Pathogenic Ancestry of the Fungal Clade Ustilaginomycotina.</title>
        <authorList>
            <person name="Kijpornyongpan T."/>
            <person name="Mondo S.J."/>
            <person name="Barry K."/>
            <person name="Sandor L."/>
            <person name="Lee J."/>
            <person name="Lipzen A."/>
            <person name="Pangilinan J."/>
            <person name="LaButti K."/>
            <person name="Hainaut M."/>
            <person name="Henrissat B."/>
            <person name="Grigoriev I.V."/>
            <person name="Spatafora J.W."/>
            <person name="Aime M.C."/>
        </authorList>
    </citation>
    <scope>NUCLEOTIDE SEQUENCE [LARGE SCALE GENOMIC DNA]</scope>
    <source>
        <strain evidence="1 2">SA 807</strain>
    </source>
</reference>
<gene>
    <name evidence="1" type="ORF">IE53DRAFT_260261</name>
</gene>
<keyword evidence="2" id="KW-1185">Reference proteome</keyword>
<evidence type="ECO:0000313" key="1">
    <source>
        <dbReference type="EMBL" id="PWN47247.1"/>
    </source>
</evidence>
<accession>A0ACD0NN96</accession>
<organism evidence="1 2">
    <name type="scientific">Violaceomyces palustris</name>
    <dbReference type="NCBI Taxonomy" id="1673888"/>
    <lineage>
        <taxon>Eukaryota</taxon>
        <taxon>Fungi</taxon>
        <taxon>Dikarya</taxon>
        <taxon>Basidiomycota</taxon>
        <taxon>Ustilaginomycotina</taxon>
        <taxon>Ustilaginomycetes</taxon>
        <taxon>Violaceomycetales</taxon>
        <taxon>Violaceomycetaceae</taxon>
        <taxon>Violaceomyces</taxon>
    </lineage>
</organism>
<evidence type="ECO:0000313" key="2">
    <source>
        <dbReference type="Proteomes" id="UP000245626"/>
    </source>
</evidence>
<name>A0ACD0NN96_9BASI</name>
<proteinExistence type="predicted"/>
<dbReference type="EMBL" id="KZ820490">
    <property type="protein sequence ID" value="PWN47247.1"/>
    <property type="molecule type" value="Genomic_DNA"/>
</dbReference>